<comment type="cofactor">
    <cofactor evidence="1">
        <name>Mg(2+)</name>
        <dbReference type="ChEBI" id="CHEBI:18420"/>
    </cofactor>
</comment>
<proteinExistence type="predicted"/>
<dbReference type="PANTHER" id="PTHR31609:SF1">
    <property type="entry name" value="CARBOHYDRATE DEACETYLASE"/>
    <property type="match status" value="1"/>
</dbReference>
<evidence type="ECO:0008006" key="8">
    <source>
        <dbReference type="Google" id="ProtNLM"/>
    </source>
</evidence>
<comment type="caution">
    <text evidence="6">The sequence shown here is derived from an EMBL/GenBank/DDBJ whole genome shotgun (WGS) entry which is preliminary data.</text>
</comment>
<name>A0ABN0RFH2_9LIST</name>
<evidence type="ECO:0000313" key="7">
    <source>
        <dbReference type="Proteomes" id="UP000019249"/>
    </source>
</evidence>
<dbReference type="InterPro" id="IPR011330">
    <property type="entry name" value="Glyco_hydro/deAcase_b/a-brl"/>
</dbReference>
<dbReference type="SUPFAM" id="SSF88713">
    <property type="entry name" value="Glycoside hydrolase/deacetylase"/>
    <property type="match status" value="1"/>
</dbReference>
<organism evidence="6 7">
    <name type="scientific">Listeria floridensis FSL S10-1187</name>
    <dbReference type="NCBI Taxonomy" id="1265817"/>
    <lineage>
        <taxon>Bacteria</taxon>
        <taxon>Bacillati</taxon>
        <taxon>Bacillota</taxon>
        <taxon>Bacilli</taxon>
        <taxon>Bacillales</taxon>
        <taxon>Listeriaceae</taxon>
        <taxon>Listeria</taxon>
    </lineage>
</organism>
<dbReference type="InterPro" id="IPR006879">
    <property type="entry name" value="YdjC-like"/>
</dbReference>
<evidence type="ECO:0000256" key="2">
    <source>
        <dbReference type="ARBA" id="ARBA00022723"/>
    </source>
</evidence>
<dbReference type="Gene3D" id="3.20.20.370">
    <property type="entry name" value="Glycoside hydrolase/deacetylase"/>
    <property type="match status" value="1"/>
</dbReference>
<dbReference type="EMBL" id="AODF01000014">
    <property type="protein sequence ID" value="EUJ32023.1"/>
    <property type="molecule type" value="Genomic_DNA"/>
</dbReference>
<keyword evidence="3" id="KW-0378">Hydrolase</keyword>
<evidence type="ECO:0000256" key="3">
    <source>
        <dbReference type="ARBA" id="ARBA00022801"/>
    </source>
</evidence>
<keyword evidence="7" id="KW-1185">Reference proteome</keyword>
<reference evidence="6 7" key="1">
    <citation type="journal article" date="2014" name="Int. J. Syst. Evol. Microbiol.">
        <title>Listeria floridensis sp. nov., Listeria aquatica sp. nov., Listeria cornellensis sp. nov., Listeria riparia sp. nov. and Listeria grandensis sp. nov., from agricultural and natural environments.</title>
        <authorList>
            <person name="den Bakker H.C."/>
            <person name="Warchocki S."/>
            <person name="Wright E.M."/>
            <person name="Allred A.F."/>
            <person name="Ahlstrom C."/>
            <person name="Manuel C.S."/>
            <person name="Stasiewicz M.J."/>
            <person name="Burrell A."/>
            <person name="Roof S."/>
            <person name="Strawn L."/>
            <person name="Fortes E.D."/>
            <person name="Nightingale K.K."/>
            <person name="Kephart D."/>
            <person name="Wiedmann M."/>
        </authorList>
    </citation>
    <scope>NUCLEOTIDE SEQUENCE [LARGE SCALE GENOMIC DNA]</scope>
    <source>
        <strain evidence="6 7">FSL S10-1187</strain>
    </source>
</reference>
<dbReference type="Pfam" id="PF04794">
    <property type="entry name" value="YdjC"/>
    <property type="match status" value="1"/>
</dbReference>
<evidence type="ECO:0000313" key="6">
    <source>
        <dbReference type="EMBL" id="EUJ32023.1"/>
    </source>
</evidence>
<evidence type="ECO:0000256" key="1">
    <source>
        <dbReference type="ARBA" id="ARBA00001946"/>
    </source>
</evidence>
<keyword evidence="5" id="KW-0119">Carbohydrate metabolism</keyword>
<gene>
    <name evidence="6" type="ORF">MFLO_07532</name>
</gene>
<dbReference type="PANTHER" id="PTHR31609">
    <property type="entry name" value="YDJC DEACETYLASE FAMILY MEMBER"/>
    <property type="match status" value="1"/>
</dbReference>
<evidence type="ECO:0000256" key="4">
    <source>
        <dbReference type="ARBA" id="ARBA00022842"/>
    </source>
</evidence>
<sequence>MQLIINADDLGYTKANTDGIFYAHQHGIVTSTTVLMNARHTAYALLEATHYPELGIGVHLTLTAGKPLTEPQTLIGADGNFLHQLALRDAAVDLLEVEHEWTAQIERFTRLTDRKLTHLDSHHDVHFDARFFKIAKKLAAKFGVPLRGAYSQIPNVENAFPDPNRITVQNLMAHLENLKTKPNTELFCHPGFSDAELRQLSSYADTRQKEIDVLTNDAIKNIIKNSTFQLTTY</sequence>
<dbReference type="Proteomes" id="UP000019249">
    <property type="component" value="Unassembled WGS sequence"/>
</dbReference>
<keyword evidence="4" id="KW-0460">Magnesium</keyword>
<keyword evidence="2" id="KW-0479">Metal-binding</keyword>
<dbReference type="RefSeq" id="WP_036097202.1">
    <property type="nucleotide sequence ID" value="NZ_AODF01000014.1"/>
</dbReference>
<accession>A0ABN0RFH2</accession>
<evidence type="ECO:0000256" key="5">
    <source>
        <dbReference type="ARBA" id="ARBA00023277"/>
    </source>
</evidence>
<protein>
    <recommendedName>
        <fullName evidence="8">Carbohydrate deacetylase</fullName>
    </recommendedName>
</protein>